<evidence type="ECO:0000256" key="1">
    <source>
        <dbReference type="SAM" id="MobiDB-lite"/>
    </source>
</evidence>
<sequence>MPGRFEFERAIRRSGLPPLSRLLALTLATWADVDTGVIPDEHQPAQSVLLAATGMAKSSFLTYRGHLVAAGWISYTSPSIADARQNHAQCTYRIHIPAGSSDDLAITGKSPHMGAGSGDDLGRETTQAGSGDDLAQPGEPGQTGAGSPDDLGRETTTRVPGRSSNPSLPSSRPDVEQVCQHLADRIEQNGSRRPRITKKWRDEARRLIDIDGRSVERIIRAIDWCQADSFWRSNVMSMPALRKQYDRLVLKATEQRDRAAAEAARAAARQPAHQTYADNGVF</sequence>
<feature type="compositionally biased region" description="Low complexity" evidence="1">
    <location>
        <begin position="160"/>
        <end position="172"/>
    </location>
</feature>
<evidence type="ECO:0000313" key="2">
    <source>
        <dbReference type="EMBL" id="GCD94054.1"/>
    </source>
</evidence>
<dbReference type="AlphaFoldDB" id="A0A401YHF9"/>
<dbReference type="OrthoDB" id="3383452at2"/>
<organism evidence="2 3">
    <name type="scientific">Embleya hyalina</name>
    <dbReference type="NCBI Taxonomy" id="516124"/>
    <lineage>
        <taxon>Bacteria</taxon>
        <taxon>Bacillati</taxon>
        <taxon>Actinomycetota</taxon>
        <taxon>Actinomycetes</taxon>
        <taxon>Kitasatosporales</taxon>
        <taxon>Streptomycetaceae</taxon>
        <taxon>Embleya</taxon>
    </lineage>
</organism>
<dbReference type="EMBL" id="BIFH01000015">
    <property type="protein sequence ID" value="GCD94054.1"/>
    <property type="molecule type" value="Genomic_DNA"/>
</dbReference>
<dbReference type="Proteomes" id="UP000286931">
    <property type="component" value="Unassembled WGS sequence"/>
</dbReference>
<feature type="region of interest" description="Disordered" evidence="1">
    <location>
        <begin position="103"/>
        <end position="176"/>
    </location>
</feature>
<evidence type="ECO:0000313" key="3">
    <source>
        <dbReference type="Proteomes" id="UP000286931"/>
    </source>
</evidence>
<accession>A0A401YHF9</accession>
<comment type="caution">
    <text evidence="2">The sequence shown here is derived from an EMBL/GenBank/DDBJ whole genome shotgun (WGS) entry which is preliminary data.</text>
</comment>
<dbReference type="RefSeq" id="WP_126636284.1">
    <property type="nucleotide sequence ID" value="NZ_BIFH01000015.1"/>
</dbReference>
<gene>
    <name evidence="2" type="ORF">EHYA_01710</name>
</gene>
<proteinExistence type="predicted"/>
<keyword evidence="3" id="KW-1185">Reference proteome</keyword>
<name>A0A401YHF9_9ACTN</name>
<reference evidence="2 3" key="1">
    <citation type="submission" date="2018-12" db="EMBL/GenBank/DDBJ databases">
        <title>Draft genome sequence of Embleya hyalina NBRC 13850T.</title>
        <authorList>
            <person name="Komaki H."/>
            <person name="Hosoyama A."/>
            <person name="Kimura A."/>
            <person name="Ichikawa N."/>
            <person name="Tamura T."/>
        </authorList>
    </citation>
    <scope>NUCLEOTIDE SEQUENCE [LARGE SCALE GENOMIC DNA]</scope>
    <source>
        <strain evidence="2 3">NBRC 13850</strain>
    </source>
</reference>
<protein>
    <submittedName>
        <fullName evidence="2">Uncharacterized protein</fullName>
    </submittedName>
</protein>